<evidence type="ECO:0000256" key="2">
    <source>
        <dbReference type="ARBA" id="ARBA00006498"/>
    </source>
</evidence>
<protein>
    <recommendedName>
        <fullName evidence="9">Ubiquinol-cytochrome C reductase hinge domain-containing protein</fullName>
    </recommendedName>
</protein>
<dbReference type="FunFam" id="1.10.287.20:FF:000004">
    <property type="entry name" value="Cytochrome b-c1 complex subunit 6"/>
    <property type="match status" value="1"/>
</dbReference>
<evidence type="ECO:0000256" key="8">
    <source>
        <dbReference type="ARBA" id="ARBA00023136"/>
    </source>
</evidence>
<dbReference type="AlphaFoldDB" id="A0A8J9U4M0"/>
<gene>
    <name evidence="10" type="ORF">BINO364_LOCUS876</name>
</gene>
<proteinExistence type="inferred from homology"/>
<evidence type="ECO:0000256" key="3">
    <source>
        <dbReference type="ARBA" id="ARBA00022448"/>
    </source>
</evidence>
<feature type="domain" description="Ubiquinol-cytochrome C reductase hinge" evidence="9">
    <location>
        <begin position="52"/>
        <end position="115"/>
    </location>
</feature>
<dbReference type="PANTHER" id="PTHR15336:SF0">
    <property type="entry name" value="CYTOCHROME B-C1 COMPLEX SUBUNIT 6, MITOCHONDRIAL"/>
    <property type="match status" value="1"/>
</dbReference>
<sequence length="115" mass="13412">MLLISIVYANKGSFQQCYIFDFGCCVIDLDKMSGKVIPVVRAEEEEEEELVDPQAQLREQCGQKPDAQNMWSKYQECNDRVNSRSNTAETCEEELRDYLHILDHCVTKDLFKRLK</sequence>
<evidence type="ECO:0000256" key="1">
    <source>
        <dbReference type="ARBA" id="ARBA00004137"/>
    </source>
</evidence>
<comment type="subcellular location">
    <subcellularLocation>
        <location evidence="1">Mitochondrion inner membrane</location>
        <topology evidence="1">Peripheral membrane protein</topology>
        <orientation evidence="1">Intermembrane side</orientation>
    </subcellularLocation>
</comment>
<name>A0A8J9U4M0_9NEOP</name>
<evidence type="ECO:0000256" key="7">
    <source>
        <dbReference type="ARBA" id="ARBA00023128"/>
    </source>
</evidence>
<dbReference type="EMBL" id="OV170221">
    <property type="protein sequence ID" value="CAH0713752.1"/>
    <property type="molecule type" value="Genomic_DNA"/>
</dbReference>
<keyword evidence="11" id="KW-1185">Reference proteome</keyword>
<evidence type="ECO:0000256" key="6">
    <source>
        <dbReference type="ARBA" id="ARBA00022982"/>
    </source>
</evidence>
<evidence type="ECO:0000259" key="9">
    <source>
        <dbReference type="Pfam" id="PF02320"/>
    </source>
</evidence>
<keyword evidence="5" id="KW-0999">Mitochondrion inner membrane</keyword>
<dbReference type="InterPro" id="IPR036811">
    <property type="entry name" value="Ubol_cytC_Rdtase_hinge_dom_sf"/>
</dbReference>
<dbReference type="SUPFAM" id="SSF81531">
    <property type="entry name" value="Non-heme 11 kDa protein of cytochrome bc1 complex (Ubiquinol-cytochrome c reductase)"/>
    <property type="match status" value="1"/>
</dbReference>
<evidence type="ECO:0000256" key="5">
    <source>
        <dbReference type="ARBA" id="ARBA00022792"/>
    </source>
</evidence>
<organism evidence="10 11">
    <name type="scientific">Brenthis ino</name>
    <name type="common">lesser marbled fritillary</name>
    <dbReference type="NCBI Taxonomy" id="405034"/>
    <lineage>
        <taxon>Eukaryota</taxon>
        <taxon>Metazoa</taxon>
        <taxon>Ecdysozoa</taxon>
        <taxon>Arthropoda</taxon>
        <taxon>Hexapoda</taxon>
        <taxon>Insecta</taxon>
        <taxon>Pterygota</taxon>
        <taxon>Neoptera</taxon>
        <taxon>Endopterygota</taxon>
        <taxon>Lepidoptera</taxon>
        <taxon>Glossata</taxon>
        <taxon>Ditrysia</taxon>
        <taxon>Papilionoidea</taxon>
        <taxon>Nymphalidae</taxon>
        <taxon>Heliconiinae</taxon>
        <taxon>Argynnini</taxon>
        <taxon>Brenthis</taxon>
    </lineage>
</organism>
<dbReference type="GO" id="GO:0005743">
    <property type="term" value="C:mitochondrial inner membrane"/>
    <property type="evidence" value="ECO:0007669"/>
    <property type="project" value="UniProtKB-SubCell"/>
</dbReference>
<evidence type="ECO:0000256" key="4">
    <source>
        <dbReference type="ARBA" id="ARBA00022660"/>
    </source>
</evidence>
<keyword evidence="6" id="KW-0249">Electron transport</keyword>
<dbReference type="Proteomes" id="UP000838878">
    <property type="component" value="Chromosome 1"/>
</dbReference>
<dbReference type="Gene3D" id="1.10.287.20">
    <property type="entry name" value="Ubiquinol-cytochrome C reductase hinge domain"/>
    <property type="match status" value="1"/>
</dbReference>
<dbReference type="OrthoDB" id="405848at2759"/>
<evidence type="ECO:0000313" key="11">
    <source>
        <dbReference type="Proteomes" id="UP000838878"/>
    </source>
</evidence>
<reference evidence="10" key="1">
    <citation type="submission" date="2021-12" db="EMBL/GenBank/DDBJ databases">
        <authorList>
            <person name="Martin H S."/>
        </authorList>
    </citation>
    <scope>NUCLEOTIDE SEQUENCE</scope>
</reference>
<accession>A0A8J9U4M0</accession>
<dbReference type="InterPro" id="IPR023184">
    <property type="entry name" value="Ubol_cytC_Rdtase_hinge_dom"/>
</dbReference>
<dbReference type="Pfam" id="PF02320">
    <property type="entry name" value="UCR_hinge"/>
    <property type="match status" value="1"/>
</dbReference>
<dbReference type="InterPro" id="IPR003422">
    <property type="entry name" value="Cyt_b-c1_6"/>
</dbReference>
<evidence type="ECO:0000313" key="10">
    <source>
        <dbReference type="EMBL" id="CAH0713752.1"/>
    </source>
</evidence>
<dbReference type="PANTHER" id="PTHR15336">
    <property type="entry name" value="UBIQUINOL-CYTOCHROME C REDUCTASE COMPLEX 7.8 KDA PROTEIN"/>
    <property type="match status" value="1"/>
</dbReference>
<dbReference type="GO" id="GO:0006122">
    <property type="term" value="P:mitochondrial electron transport, ubiquinol to cytochrome c"/>
    <property type="evidence" value="ECO:0007669"/>
    <property type="project" value="InterPro"/>
</dbReference>
<comment type="similarity">
    <text evidence="2">Belongs to the UQCRH/QCR6 family.</text>
</comment>
<keyword evidence="7" id="KW-0496">Mitochondrion</keyword>
<feature type="non-terminal residue" evidence="10">
    <location>
        <position position="115"/>
    </location>
</feature>
<keyword evidence="8" id="KW-0472">Membrane</keyword>
<keyword evidence="4" id="KW-0679">Respiratory chain</keyword>
<keyword evidence="3" id="KW-0813">Transport</keyword>